<evidence type="ECO:0000313" key="4">
    <source>
        <dbReference type="Proteomes" id="UP000054937"/>
    </source>
</evidence>
<dbReference type="InterPro" id="IPR018490">
    <property type="entry name" value="cNMP-bd_dom_sf"/>
</dbReference>
<dbReference type="GO" id="GO:0005249">
    <property type="term" value="F:voltage-gated potassium channel activity"/>
    <property type="evidence" value="ECO:0007669"/>
    <property type="project" value="TreeGrafter"/>
</dbReference>
<dbReference type="PANTHER" id="PTHR45689:SF5">
    <property type="entry name" value="I[[H]] CHANNEL, ISOFORM E"/>
    <property type="match status" value="1"/>
</dbReference>
<dbReference type="Proteomes" id="UP000054937">
    <property type="component" value="Unassembled WGS sequence"/>
</dbReference>
<dbReference type="Gene3D" id="2.60.120.10">
    <property type="entry name" value="Jelly Rolls"/>
    <property type="match status" value="1"/>
</dbReference>
<dbReference type="GO" id="GO:0003254">
    <property type="term" value="P:regulation of membrane depolarization"/>
    <property type="evidence" value="ECO:0007669"/>
    <property type="project" value="TreeGrafter"/>
</dbReference>
<keyword evidence="1" id="KW-0175">Coiled coil</keyword>
<gene>
    <name evidence="3" type="ORF">PPERSA_06507</name>
</gene>
<feature type="region of interest" description="Disordered" evidence="2">
    <location>
        <begin position="1"/>
        <end position="74"/>
    </location>
</feature>
<dbReference type="AlphaFoldDB" id="A0A0V0QRH1"/>
<organism evidence="3 4">
    <name type="scientific">Pseudocohnilembus persalinus</name>
    <name type="common">Ciliate</name>
    <dbReference type="NCBI Taxonomy" id="266149"/>
    <lineage>
        <taxon>Eukaryota</taxon>
        <taxon>Sar</taxon>
        <taxon>Alveolata</taxon>
        <taxon>Ciliophora</taxon>
        <taxon>Intramacronucleata</taxon>
        <taxon>Oligohymenophorea</taxon>
        <taxon>Scuticociliatia</taxon>
        <taxon>Philasterida</taxon>
        <taxon>Pseudocohnilembidae</taxon>
        <taxon>Pseudocohnilembus</taxon>
    </lineage>
</organism>
<dbReference type="InterPro" id="IPR051413">
    <property type="entry name" value="K/Na_HCN_channel"/>
</dbReference>
<feature type="compositionally biased region" description="Polar residues" evidence="2">
    <location>
        <begin position="35"/>
        <end position="69"/>
    </location>
</feature>
<comment type="caution">
    <text evidence="3">The sequence shown here is derived from an EMBL/GenBank/DDBJ whole genome shotgun (WGS) entry which is preliminary data.</text>
</comment>
<dbReference type="Gene3D" id="1.10.287.70">
    <property type="match status" value="1"/>
</dbReference>
<accession>A0A0V0QRH1</accession>
<dbReference type="InParanoid" id="A0A0V0QRH1"/>
<reference evidence="3 4" key="1">
    <citation type="journal article" date="2015" name="Sci. Rep.">
        <title>Genome of the facultative scuticociliatosis pathogen Pseudocohnilembus persalinus provides insight into its virulence through horizontal gene transfer.</title>
        <authorList>
            <person name="Xiong J."/>
            <person name="Wang G."/>
            <person name="Cheng J."/>
            <person name="Tian M."/>
            <person name="Pan X."/>
            <person name="Warren A."/>
            <person name="Jiang C."/>
            <person name="Yuan D."/>
            <person name="Miao W."/>
        </authorList>
    </citation>
    <scope>NUCLEOTIDE SEQUENCE [LARGE SCALE GENOMIC DNA]</scope>
    <source>
        <strain evidence="3">36N120E</strain>
    </source>
</reference>
<dbReference type="SUPFAM" id="SSF51206">
    <property type="entry name" value="cAMP-binding domain-like"/>
    <property type="match status" value="1"/>
</dbReference>
<dbReference type="InterPro" id="IPR014710">
    <property type="entry name" value="RmlC-like_jellyroll"/>
</dbReference>
<evidence type="ECO:0000256" key="1">
    <source>
        <dbReference type="SAM" id="Coils"/>
    </source>
</evidence>
<keyword evidence="4" id="KW-1185">Reference proteome</keyword>
<dbReference type="GO" id="GO:0035725">
    <property type="term" value="P:sodium ion transmembrane transport"/>
    <property type="evidence" value="ECO:0007669"/>
    <property type="project" value="TreeGrafter"/>
</dbReference>
<evidence type="ECO:0000313" key="3">
    <source>
        <dbReference type="EMBL" id="KRX04873.1"/>
    </source>
</evidence>
<feature type="coiled-coil region" evidence="1">
    <location>
        <begin position="210"/>
        <end position="248"/>
    </location>
</feature>
<feature type="compositionally biased region" description="Basic and acidic residues" evidence="2">
    <location>
        <begin position="8"/>
        <end position="23"/>
    </location>
</feature>
<dbReference type="OrthoDB" id="291151at2759"/>
<protein>
    <submittedName>
        <fullName evidence="3">Cyclic nucleotide-binding protein</fullName>
    </submittedName>
</protein>
<dbReference type="GO" id="GO:0098855">
    <property type="term" value="C:HCN channel complex"/>
    <property type="evidence" value="ECO:0007669"/>
    <property type="project" value="TreeGrafter"/>
</dbReference>
<name>A0A0V0QRH1_PSEPJ</name>
<dbReference type="EMBL" id="LDAU01000110">
    <property type="protein sequence ID" value="KRX04873.1"/>
    <property type="molecule type" value="Genomic_DNA"/>
</dbReference>
<evidence type="ECO:0000256" key="2">
    <source>
        <dbReference type="SAM" id="MobiDB-lite"/>
    </source>
</evidence>
<sequence length="856" mass="101444">MSNYLRDLQQKNFDDNENKKDGITNKFKKKGKKTSFTQRISHSKNKNFNLEFQQPQSSSKIEDFTQNDQESNRPLKKKYEKQNLNINNHQLISNQNSLLQFINSKNTSPKNSLLEISNFSHKQSFQKQSSQVQKKQQELQDDLGFSSNFKMLQENQLENQNQYKIDVNIQNQEIQNNNQDSNISLNNVNNSSIKKDQINLEFNFQNEGQANSNQENIQQLQSQKTDYNKQQIDQKNNQKDNLLKLNEKNIQFQNGNKDEKFSNKYNQQLLQKPEIFINSNKIEENYNINNNLLSANSPKKLLSSTVGPNLKVSSIQNKNPDQIKDDLKDLQLQEGQKNGKFQFMRIFKKQANNQQNNSLVSNFIDKFRSQKSLKKQEVKKKLERNQRISQLFQQQGKYKQSLKFLVLTEKIRAQFLKALFNTELRRFVYFEYITMNSQKNEIFEKMNLSGQQIYIKQLVELLFQIVMLCHVVGTLYHFLAHFEKSVLDYNNTWLDKIDIWDSSWYVRYSEAYYWSLATVMLIGSKGDTFPETVFCCITLMLTVGVFATILANIQMIFGDQDKKSKSYRKDQEILNQVFQSNKNISHNTQAKLFNYLKHLYIGHTDMRASQDQSEVLEKFPQSLQEILTEERYSFYLKKINFISENFSHEIQKKIIGIVKEEYYMPGQVIFMQNNYQEPKIYLVMKGSVHLEQEKNIKQLANKFQNQEFLKEPDRSFSKNHPGQRLLNSSLPVRKILLKEQLQHIIDQNLQRQTFSKISQININQYFNEQVFFLDYVPYYQAKSMDYTTLLTIKRSDFLEILKCRCNKHVTQLCNIVHYEPQKQYLCLKFANSEPHLLREQFKRKDRKIICVIDGRV</sequence>
<proteinExistence type="predicted"/>
<dbReference type="SUPFAM" id="SSF81324">
    <property type="entry name" value="Voltage-gated potassium channels"/>
    <property type="match status" value="1"/>
</dbReference>
<dbReference type="PANTHER" id="PTHR45689">
    <property type="entry name" value="I[[H]] CHANNEL, ISOFORM E"/>
    <property type="match status" value="1"/>
</dbReference>